<accession>X0TSH0</accession>
<name>X0TSH0_9ZZZZ</name>
<dbReference type="InterPro" id="IPR006626">
    <property type="entry name" value="PbH1"/>
</dbReference>
<dbReference type="Pfam" id="PF13229">
    <property type="entry name" value="Beta_helix"/>
    <property type="match status" value="1"/>
</dbReference>
<dbReference type="SUPFAM" id="SSF51126">
    <property type="entry name" value="Pectin lyase-like"/>
    <property type="match status" value="1"/>
</dbReference>
<dbReference type="SMART" id="SM00710">
    <property type="entry name" value="PbH1"/>
    <property type="match status" value="6"/>
</dbReference>
<feature type="domain" description="Right handed beta helix" evidence="1">
    <location>
        <begin position="93"/>
        <end position="247"/>
    </location>
</feature>
<comment type="caution">
    <text evidence="2">The sequence shown here is derived from an EMBL/GenBank/DDBJ whole genome shotgun (WGS) entry which is preliminary data.</text>
</comment>
<dbReference type="EMBL" id="BARS01016822">
    <property type="protein sequence ID" value="GAF91122.1"/>
    <property type="molecule type" value="Genomic_DNA"/>
</dbReference>
<reference evidence="2" key="1">
    <citation type="journal article" date="2014" name="Front. Microbiol.">
        <title>High frequency of phylogenetically diverse reductive dehalogenase-homologous genes in deep subseafloor sedimentary metagenomes.</title>
        <authorList>
            <person name="Kawai M."/>
            <person name="Futagami T."/>
            <person name="Toyoda A."/>
            <person name="Takaki Y."/>
            <person name="Nishi S."/>
            <person name="Hori S."/>
            <person name="Arai W."/>
            <person name="Tsubouchi T."/>
            <person name="Morono Y."/>
            <person name="Uchiyama I."/>
            <person name="Ito T."/>
            <person name="Fujiyama A."/>
            <person name="Inagaki F."/>
            <person name="Takami H."/>
        </authorList>
    </citation>
    <scope>NUCLEOTIDE SEQUENCE</scope>
    <source>
        <strain evidence="2">Expedition CK06-06</strain>
    </source>
</reference>
<feature type="non-terminal residue" evidence="2">
    <location>
        <position position="260"/>
    </location>
</feature>
<sequence>MELIRSRTAVVVVVGAIAALTIALGAWQGWLAQAEGTTYVVNDVIPPEAECGTPNYTTTDISSVIALPEVNDGDTLVLCEGTYDPAIMVDKKITIEGQADVAIADVVIDGTGGGVDGIDVNADDVTIRHLTLEGPAAGGRGIDVGARNNTTITDVELTDWDDGIRLNDATNATIQGSSIHDNVDGIDADDTTDTRILSNDIVDNFDHGIRLDTDDLALVADNTISGNGINQLLITFTSHVQVLRNTIVTGSDGIYLDLPA</sequence>
<dbReference type="Gene3D" id="2.160.20.10">
    <property type="entry name" value="Single-stranded right-handed beta-helix, Pectin lyase-like"/>
    <property type="match status" value="1"/>
</dbReference>
<protein>
    <recommendedName>
        <fullName evidence="1">Right handed beta helix domain-containing protein</fullName>
    </recommendedName>
</protein>
<evidence type="ECO:0000313" key="2">
    <source>
        <dbReference type="EMBL" id="GAF91122.1"/>
    </source>
</evidence>
<dbReference type="AlphaFoldDB" id="X0TSH0"/>
<organism evidence="2">
    <name type="scientific">marine sediment metagenome</name>
    <dbReference type="NCBI Taxonomy" id="412755"/>
    <lineage>
        <taxon>unclassified sequences</taxon>
        <taxon>metagenomes</taxon>
        <taxon>ecological metagenomes</taxon>
    </lineage>
</organism>
<evidence type="ECO:0000259" key="1">
    <source>
        <dbReference type="Pfam" id="PF13229"/>
    </source>
</evidence>
<dbReference type="InterPro" id="IPR012334">
    <property type="entry name" value="Pectin_lyas_fold"/>
</dbReference>
<dbReference type="InterPro" id="IPR039448">
    <property type="entry name" value="Beta_helix"/>
</dbReference>
<gene>
    <name evidence="2" type="ORF">S01H1_27600</name>
</gene>
<proteinExistence type="predicted"/>
<dbReference type="InterPro" id="IPR011050">
    <property type="entry name" value="Pectin_lyase_fold/virulence"/>
</dbReference>
<dbReference type="InterPro" id="IPR022441">
    <property type="entry name" value="Para_beta_helix_rpt-2"/>
</dbReference>
<dbReference type="NCBIfam" id="TIGR03804">
    <property type="entry name" value="para_beta_helix"/>
    <property type="match status" value="1"/>
</dbReference>